<feature type="transmembrane region" description="Helical" evidence="6">
    <location>
        <begin position="60"/>
        <end position="78"/>
    </location>
</feature>
<dbReference type="InterPro" id="IPR036259">
    <property type="entry name" value="MFS_trans_sf"/>
</dbReference>
<dbReference type="EMBL" id="BAAAWD010000015">
    <property type="protein sequence ID" value="GAA3024837.1"/>
    <property type="molecule type" value="Genomic_DNA"/>
</dbReference>
<feature type="transmembrane region" description="Helical" evidence="6">
    <location>
        <begin position="115"/>
        <end position="133"/>
    </location>
</feature>
<proteinExistence type="predicted"/>
<feature type="region of interest" description="Disordered" evidence="5">
    <location>
        <begin position="224"/>
        <end position="289"/>
    </location>
</feature>
<comment type="caution">
    <text evidence="8">The sequence shown here is derived from an EMBL/GenBank/DDBJ whole genome shotgun (WGS) entry which is preliminary data.</text>
</comment>
<evidence type="ECO:0000313" key="9">
    <source>
        <dbReference type="Proteomes" id="UP001499930"/>
    </source>
</evidence>
<gene>
    <name evidence="8" type="ORF">GCM10017559_58000</name>
</gene>
<accession>A0ABN3YBG5</accession>
<dbReference type="InterPro" id="IPR020846">
    <property type="entry name" value="MFS_dom"/>
</dbReference>
<dbReference type="InterPro" id="IPR011701">
    <property type="entry name" value="MFS"/>
</dbReference>
<feature type="domain" description="Major facilitator superfamily (MFS) profile" evidence="7">
    <location>
        <begin position="298"/>
        <end position="487"/>
    </location>
</feature>
<protein>
    <recommendedName>
        <fullName evidence="7">Major facilitator superfamily (MFS) profile domain-containing protein</fullName>
    </recommendedName>
</protein>
<dbReference type="PANTHER" id="PTHR23534">
    <property type="entry name" value="MFS PERMEASE"/>
    <property type="match status" value="1"/>
</dbReference>
<dbReference type="Pfam" id="PF07690">
    <property type="entry name" value="MFS_1"/>
    <property type="match status" value="2"/>
</dbReference>
<evidence type="ECO:0000256" key="2">
    <source>
        <dbReference type="ARBA" id="ARBA00022692"/>
    </source>
</evidence>
<feature type="transmembrane region" description="Helical" evidence="6">
    <location>
        <begin position="154"/>
        <end position="170"/>
    </location>
</feature>
<feature type="transmembrane region" description="Helical" evidence="6">
    <location>
        <begin position="299"/>
        <end position="320"/>
    </location>
</feature>
<evidence type="ECO:0000256" key="5">
    <source>
        <dbReference type="SAM" id="MobiDB-lite"/>
    </source>
</evidence>
<evidence type="ECO:0000313" key="8">
    <source>
        <dbReference type="EMBL" id="GAA3024837.1"/>
    </source>
</evidence>
<dbReference type="PANTHER" id="PTHR23534:SF1">
    <property type="entry name" value="MAJOR FACILITATOR SUPERFAMILY PROTEIN"/>
    <property type="match status" value="1"/>
</dbReference>
<evidence type="ECO:0000259" key="7">
    <source>
        <dbReference type="PROSITE" id="PS50850"/>
    </source>
</evidence>
<sequence length="487" mass="48281">MITNDADIDISPGDRVRVASVQRRTLAVLSVGQISGGIGVAVGATFSSVTVERLSGSTELSGLAGTATVLGAALLALPTARSSGRGGRRAGLTLAYGCALAGCLVSLLAVTVHSWLLLLAGLVLFGAASAANLSSRYSATDLSPPGHSARHLSLVVWATTIGAVTGPNFAEPVERLGVELGLAPGSGPFALALVSFAIALGVVLAGLRPDPLLLARSLARPASSRTDDVTEATAATGAAGSTGVTGSAGETGAAGESGEAAAAPGASGPAGTRTSPPEPPARTGGTFRTGWRVLRETPAAVRALAAIAVGHTAMVSVMSMTPVHLDHGGATYTVIGVVISLHIAGMYMFSPVVGWLTDRAGKVVVLVLGMGLLLASVVLAGRAGAHDVGPVTAGLFLLGLGWSCTLIAGSAMLSESVTLEHRTAVQGLSDLLMNICGATGTVLAGLIVGGLSYGVLGAAVGVMVTVTGLWLVLPLLRTASRPAGRVP</sequence>
<reference evidence="8 9" key="1">
    <citation type="journal article" date="2019" name="Int. J. Syst. Evol. Microbiol.">
        <title>The Global Catalogue of Microorganisms (GCM) 10K type strain sequencing project: providing services to taxonomists for standard genome sequencing and annotation.</title>
        <authorList>
            <consortium name="The Broad Institute Genomics Platform"/>
            <consortium name="The Broad Institute Genome Sequencing Center for Infectious Disease"/>
            <person name="Wu L."/>
            <person name="Ma J."/>
        </authorList>
    </citation>
    <scope>NUCLEOTIDE SEQUENCE [LARGE SCALE GENOMIC DNA]</scope>
    <source>
        <strain evidence="8 9">JCM 3106</strain>
    </source>
</reference>
<keyword evidence="4 6" id="KW-0472">Membrane</keyword>
<feature type="compositionally biased region" description="Low complexity" evidence="5">
    <location>
        <begin position="231"/>
        <end position="272"/>
    </location>
</feature>
<evidence type="ECO:0000256" key="4">
    <source>
        <dbReference type="ARBA" id="ARBA00023136"/>
    </source>
</evidence>
<evidence type="ECO:0000256" key="1">
    <source>
        <dbReference type="ARBA" id="ARBA00004651"/>
    </source>
</evidence>
<feature type="transmembrane region" description="Helical" evidence="6">
    <location>
        <begin position="363"/>
        <end position="385"/>
    </location>
</feature>
<feature type="transmembrane region" description="Helical" evidence="6">
    <location>
        <begin position="25"/>
        <end position="48"/>
    </location>
</feature>
<keyword evidence="3 6" id="KW-1133">Transmembrane helix</keyword>
<feature type="transmembrane region" description="Helical" evidence="6">
    <location>
        <begin position="332"/>
        <end position="356"/>
    </location>
</feature>
<evidence type="ECO:0000256" key="6">
    <source>
        <dbReference type="SAM" id="Phobius"/>
    </source>
</evidence>
<keyword evidence="2 6" id="KW-0812">Transmembrane</keyword>
<dbReference type="RefSeq" id="WP_344900882.1">
    <property type="nucleotide sequence ID" value="NZ_BAAAWD010000015.1"/>
</dbReference>
<dbReference type="Proteomes" id="UP001499930">
    <property type="component" value="Unassembled WGS sequence"/>
</dbReference>
<feature type="transmembrane region" description="Helical" evidence="6">
    <location>
        <begin position="190"/>
        <end position="207"/>
    </location>
</feature>
<comment type="subcellular location">
    <subcellularLocation>
        <location evidence="1">Cell membrane</location>
        <topology evidence="1">Multi-pass membrane protein</topology>
    </subcellularLocation>
</comment>
<name>A0ABN3YBG5_9ACTN</name>
<evidence type="ECO:0000256" key="3">
    <source>
        <dbReference type="ARBA" id="ARBA00022989"/>
    </source>
</evidence>
<feature type="transmembrane region" description="Helical" evidence="6">
    <location>
        <begin position="391"/>
        <end position="411"/>
    </location>
</feature>
<feature type="transmembrane region" description="Helical" evidence="6">
    <location>
        <begin position="455"/>
        <end position="476"/>
    </location>
</feature>
<organism evidence="8 9">
    <name type="scientific">Streptosporangium longisporum</name>
    <dbReference type="NCBI Taxonomy" id="46187"/>
    <lineage>
        <taxon>Bacteria</taxon>
        <taxon>Bacillati</taxon>
        <taxon>Actinomycetota</taxon>
        <taxon>Actinomycetes</taxon>
        <taxon>Streptosporangiales</taxon>
        <taxon>Streptosporangiaceae</taxon>
        <taxon>Streptosporangium</taxon>
    </lineage>
</organism>
<dbReference type="Gene3D" id="1.20.1250.20">
    <property type="entry name" value="MFS general substrate transporter like domains"/>
    <property type="match status" value="2"/>
</dbReference>
<feature type="transmembrane region" description="Helical" evidence="6">
    <location>
        <begin position="90"/>
        <end position="109"/>
    </location>
</feature>
<feature type="transmembrane region" description="Helical" evidence="6">
    <location>
        <begin position="431"/>
        <end position="449"/>
    </location>
</feature>
<dbReference type="PROSITE" id="PS50850">
    <property type="entry name" value="MFS"/>
    <property type="match status" value="1"/>
</dbReference>
<keyword evidence="9" id="KW-1185">Reference proteome</keyword>
<dbReference type="SUPFAM" id="SSF103473">
    <property type="entry name" value="MFS general substrate transporter"/>
    <property type="match status" value="1"/>
</dbReference>